<dbReference type="Gene3D" id="1.10.287.1490">
    <property type="match status" value="1"/>
</dbReference>
<keyword evidence="1 2" id="KW-0175">Coiled coil</keyword>
<dbReference type="Pfam" id="PF02463">
    <property type="entry name" value="SMC_N"/>
    <property type="match status" value="1"/>
</dbReference>
<reference evidence="5" key="1">
    <citation type="submission" date="2022-07" db="EMBL/GenBank/DDBJ databases">
        <title>Genome Sequence of Physisporinus lineatus.</title>
        <authorList>
            <person name="Buettner E."/>
        </authorList>
    </citation>
    <scope>NUCLEOTIDE SEQUENCE</scope>
    <source>
        <strain evidence="5">VT162</strain>
    </source>
</reference>
<dbReference type="Pfam" id="PF06470">
    <property type="entry name" value="SMC_hinge"/>
    <property type="match status" value="1"/>
</dbReference>
<dbReference type="InterPro" id="IPR036277">
    <property type="entry name" value="SMC_hinge_sf"/>
</dbReference>
<evidence type="ECO:0000256" key="1">
    <source>
        <dbReference type="ARBA" id="ARBA00023054"/>
    </source>
</evidence>
<accession>A0AAD5UVK7</accession>
<dbReference type="SUPFAM" id="SSF52540">
    <property type="entry name" value="P-loop containing nucleoside triphosphate hydrolases"/>
    <property type="match status" value="1"/>
</dbReference>
<evidence type="ECO:0000313" key="5">
    <source>
        <dbReference type="EMBL" id="KAJ3479001.1"/>
    </source>
</evidence>
<feature type="region of interest" description="Disordered" evidence="3">
    <location>
        <begin position="283"/>
        <end position="309"/>
    </location>
</feature>
<dbReference type="InterPro" id="IPR010935">
    <property type="entry name" value="SMC_hinge"/>
</dbReference>
<dbReference type="SMART" id="SM00968">
    <property type="entry name" value="SMC_hinge"/>
    <property type="match status" value="1"/>
</dbReference>
<proteinExistence type="predicted"/>
<feature type="compositionally biased region" description="Basic and acidic residues" evidence="3">
    <location>
        <begin position="290"/>
        <end position="301"/>
    </location>
</feature>
<dbReference type="GO" id="GO:0007059">
    <property type="term" value="P:chromosome segregation"/>
    <property type="evidence" value="ECO:0007669"/>
    <property type="project" value="UniProtKB-ARBA"/>
</dbReference>
<dbReference type="EMBL" id="JANAWD010000469">
    <property type="protein sequence ID" value="KAJ3479001.1"/>
    <property type="molecule type" value="Genomic_DNA"/>
</dbReference>
<protein>
    <recommendedName>
        <fullName evidence="4">SMC hinge domain-containing protein</fullName>
    </recommendedName>
</protein>
<dbReference type="GO" id="GO:0005694">
    <property type="term" value="C:chromosome"/>
    <property type="evidence" value="ECO:0007669"/>
    <property type="project" value="InterPro"/>
</dbReference>
<comment type="caution">
    <text evidence="5">The sequence shown here is derived from an EMBL/GenBank/DDBJ whole genome shotgun (WGS) entry which is preliminary data.</text>
</comment>
<dbReference type="GO" id="GO:0051276">
    <property type="term" value="P:chromosome organization"/>
    <property type="evidence" value="ECO:0007669"/>
    <property type="project" value="InterPro"/>
</dbReference>
<dbReference type="PANTHER" id="PTHR43977">
    <property type="entry name" value="STRUCTURAL MAINTENANCE OF CHROMOSOMES PROTEIN 3"/>
    <property type="match status" value="1"/>
</dbReference>
<evidence type="ECO:0000256" key="3">
    <source>
        <dbReference type="SAM" id="MobiDB-lite"/>
    </source>
</evidence>
<sequence length="988" mass="111003">MRPQRNSLELTANLVEEITPKLDRLREEKRAFLQFQKSRTELEKINRVLRAWEWAESQKRVEEKKAEIAAKEKEKDGMNKANAKLAKEVAAAEKDVETVKAQREKEMKKGGKFKKLEEDVGEREKALVKIKTQVDIKNGTIADEEGKMIELERDLQEAEDLLTQKRTQVEQLTGAQNTIKEKHATLQAALDNSEELLQTLLTGLSSSKDNTTGGGYLGQLADAKARIAQGAAEEEQGRVKLSMAEKDLKGLEARWKDVEREASEGKRQLSTAKANVEKMKQKVAESGWSSEKDEQVERELQTTRNSVRRLREERDNIKQRLPQLNFDYSSPSPNFDRSKVKGLVASLVHLERDDYNKSTALEIAAGGRLYNVVVDNPQVGSELLQNGRLKKRVTIIPLTQIEAHMISPQTALSKNRNASETVRLALEIVGYDQEVTSAMNFVFGGTLICDDADTAKAVTFNRAVGASSGILVRVQELLDAERKLGEAQGTLATLEREYERSREGRERWRKLSKELDIKEHEMRLLEERVGGSNAARIGTEIESAKKSIADLKQAVQNAKEKQVQAKADCKKLEKDMAEFKNNKEGKIDELKTNVSKQKAALQKHAVVVKTQQKDVQTATLELDQLSEDIETARHGISEARAGIQKLHKELGKLKDQLAVDEAAFRKAEAKLQEERATLTRFDDELKELESVIKDKKAASGDNELSLQNLDHAIQNLAKEKTAALNVVNGLEKTNGWILEEKESFGRRGSQYDFSNFDIGNLRERAQTLEDQQQGMQKKVNNQAVNLADTAEKKEAGVKDMLSRVLKDREKIEQTIEELDRHKREALERTWSKVNGDFGAIFAELLPGNFAKLQPPEGQDLTQGLEVKVQLGTVWKQSLTELSGGQRSLIALSLIMALLQFKPAPMYILDEIDAALDLSHTQHIGQLFRTRFKGSQFIVVSLKEGLFTNANVLFRTKFRDGTSIVERTAQRSTSALYDNASAPGPRRRG</sequence>
<evidence type="ECO:0000313" key="6">
    <source>
        <dbReference type="Proteomes" id="UP001212997"/>
    </source>
</evidence>
<dbReference type="Gene3D" id="3.30.70.1620">
    <property type="match status" value="1"/>
</dbReference>
<evidence type="ECO:0000256" key="2">
    <source>
        <dbReference type="SAM" id="Coils"/>
    </source>
</evidence>
<dbReference type="GO" id="GO:0005524">
    <property type="term" value="F:ATP binding"/>
    <property type="evidence" value="ECO:0007669"/>
    <property type="project" value="InterPro"/>
</dbReference>
<gene>
    <name evidence="5" type="ORF">NLI96_g9374</name>
</gene>
<dbReference type="InterPro" id="IPR027417">
    <property type="entry name" value="P-loop_NTPase"/>
</dbReference>
<dbReference type="SUPFAM" id="SSF75553">
    <property type="entry name" value="Smc hinge domain"/>
    <property type="match status" value="1"/>
</dbReference>
<feature type="domain" description="SMC hinge" evidence="4">
    <location>
        <begin position="338"/>
        <end position="459"/>
    </location>
</feature>
<feature type="coiled-coil region" evidence="2">
    <location>
        <begin position="477"/>
        <end position="733"/>
    </location>
</feature>
<dbReference type="Proteomes" id="UP001212997">
    <property type="component" value="Unassembled WGS sequence"/>
</dbReference>
<dbReference type="Gene3D" id="3.40.50.300">
    <property type="entry name" value="P-loop containing nucleotide triphosphate hydrolases"/>
    <property type="match status" value="1"/>
</dbReference>
<organism evidence="5 6">
    <name type="scientific">Meripilus lineatus</name>
    <dbReference type="NCBI Taxonomy" id="2056292"/>
    <lineage>
        <taxon>Eukaryota</taxon>
        <taxon>Fungi</taxon>
        <taxon>Dikarya</taxon>
        <taxon>Basidiomycota</taxon>
        <taxon>Agaricomycotina</taxon>
        <taxon>Agaricomycetes</taxon>
        <taxon>Polyporales</taxon>
        <taxon>Meripilaceae</taxon>
        <taxon>Meripilus</taxon>
    </lineage>
</organism>
<name>A0AAD5UVK7_9APHY</name>
<feature type="coiled-coil region" evidence="2">
    <location>
        <begin position="54"/>
        <end position="109"/>
    </location>
</feature>
<evidence type="ECO:0000259" key="4">
    <source>
        <dbReference type="SMART" id="SM00968"/>
    </source>
</evidence>
<feature type="region of interest" description="Disordered" evidence="3">
    <location>
        <begin position="259"/>
        <end position="278"/>
    </location>
</feature>
<keyword evidence="6" id="KW-1185">Reference proteome</keyword>
<feature type="coiled-coil region" evidence="2">
    <location>
        <begin position="758"/>
        <end position="828"/>
    </location>
</feature>
<dbReference type="InterPro" id="IPR003395">
    <property type="entry name" value="RecF/RecN/SMC_N"/>
</dbReference>
<dbReference type="AlphaFoldDB" id="A0AAD5UVK7"/>
<dbReference type="Gene3D" id="1.20.1060.20">
    <property type="match status" value="1"/>
</dbReference>
<feature type="coiled-coil region" evidence="2">
    <location>
        <begin position="141"/>
        <end position="175"/>
    </location>
</feature>
<dbReference type="FunFam" id="3.40.50.300:FF:000385">
    <property type="entry name" value="Structural maintenance of chromosomes 2"/>
    <property type="match status" value="1"/>
</dbReference>